<dbReference type="STRING" id="905079.L1IUZ6"/>
<dbReference type="SUPFAM" id="SSF50494">
    <property type="entry name" value="Trypsin-like serine proteases"/>
    <property type="match status" value="1"/>
</dbReference>
<dbReference type="PROSITE" id="PS50297">
    <property type="entry name" value="ANK_REP_REGION"/>
    <property type="match status" value="1"/>
</dbReference>
<feature type="region of interest" description="Disordered" evidence="4">
    <location>
        <begin position="50"/>
        <end position="78"/>
    </location>
</feature>
<evidence type="ECO:0000256" key="4">
    <source>
        <dbReference type="SAM" id="MobiDB-lite"/>
    </source>
</evidence>
<reference evidence="8" key="2">
    <citation type="submission" date="2012-11" db="EMBL/GenBank/DDBJ databases">
        <authorList>
            <person name="Kuo A."/>
            <person name="Curtis B.A."/>
            <person name="Tanifuji G."/>
            <person name="Burki F."/>
            <person name="Gruber A."/>
            <person name="Irimia M."/>
            <person name="Maruyama S."/>
            <person name="Arias M.C."/>
            <person name="Ball S.G."/>
            <person name="Gile G.H."/>
            <person name="Hirakawa Y."/>
            <person name="Hopkins J.F."/>
            <person name="Rensing S.A."/>
            <person name="Schmutz J."/>
            <person name="Symeonidi A."/>
            <person name="Elias M."/>
            <person name="Eveleigh R.J."/>
            <person name="Herman E.K."/>
            <person name="Klute M.J."/>
            <person name="Nakayama T."/>
            <person name="Obornik M."/>
            <person name="Reyes-Prieto A."/>
            <person name="Armbrust E.V."/>
            <person name="Aves S.J."/>
            <person name="Beiko R.G."/>
            <person name="Coutinho P."/>
            <person name="Dacks J.B."/>
            <person name="Durnford D.G."/>
            <person name="Fast N.M."/>
            <person name="Green B.R."/>
            <person name="Grisdale C."/>
            <person name="Hempe F."/>
            <person name="Henrissat B."/>
            <person name="Hoppner M.P."/>
            <person name="Ishida K.-I."/>
            <person name="Kim E."/>
            <person name="Koreny L."/>
            <person name="Kroth P.G."/>
            <person name="Liu Y."/>
            <person name="Malik S.-B."/>
            <person name="Maier U.G."/>
            <person name="McRose D."/>
            <person name="Mock T."/>
            <person name="Neilson J.A."/>
            <person name="Onodera N.T."/>
            <person name="Poole A.M."/>
            <person name="Pritham E.J."/>
            <person name="Richards T.A."/>
            <person name="Rocap G."/>
            <person name="Roy S.W."/>
            <person name="Sarai C."/>
            <person name="Schaack S."/>
            <person name="Shirato S."/>
            <person name="Slamovits C.H."/>
            <person name="Spencer D.F."/>
            <person name="Suzuki S."/>
            <person name="Worden A.Z."/>
            <person name="Zauner S."/>
            <person name="Barry K."/>
            <person name="Bell C."/>
            <person name="Bharti A.K."/>
            <person name="Crow J.A."/>
            <person name="Grimwood J."/>
            <person name="Kramer R."/>
            <person name="Lindquist E."/>
            <person name="Lucas S."/>
            <person name="Salamov A."/>
            <person name="McFadden G.I."/>
            <person name="Lane C.E."/>
            <person name="Keeling P.J."/>
            <person name="Gray M.W."/>
            <person name="Grigoriev I.V."/>
            <person name="Archibald J.M."/>
        </authorList>
    </citation>
    <scope>NUCLEOTIDE SEQUENCE</scope>
    <source>
        <strain evidence="8">CCMP2712</strain>
    </source>
</reference>
<dbReference type="Gene3D" id="2.30.42.10">
    <property type="match status" value="1"/>
</dbReference>
<feature type="domain" description="PDZ" evidence="5">
    <location>
        <begin position="572"/>
        <end position="658"/>
    </location>
</feature>
<dbReference type="EnsemblProtists" id="EKX40063">
    <property type="protein sequence ID" value="EKX40063"/>
    <property type="gene ID" value="GUITHDRAFT_113802"/>
</dbReference>
<proteinExistence type="predicted"/>
<feature type="compositionally biased region" description="Basic and acidic residues" evidence="4">
    <location>
        <begin position="1057"/>
        <end position="1069"/>
    </location>
</feature>
<organism evidence="6">
    <name type="scientific">Guillardia theta (strain CCMP2712)</name>
    <name type="common">Cryptophyte</name>
    <dbReference type="NCBI Taxonomy" id="905079"/>
    <lineage>
        <taxon>Eukaryota</taxon>
        <taxon>Cryptophyceae</taxon>
        <taxon>Pyrenomonadales</taxon>
        <taxon>Geminigeraceae</taxon>
        <taxon>Guillardia</taxon>
    </lineage>
</organism>
<reference evidence="6 8" key="1">
    <citation type="journal article" date="2012" name="Nature">
        <title>Algal genomes reveal evolutionary mosaicism and the fate of nucleomorphs.</title>
        <authorList>
            <consortium name="DOE Joint Genome Institute"/>
            <person name="Curtis B.A."/>
            <person name="Tanifuji G."/>
            <person name="Burki F."/>
            <person name="Gruber A."/>
            <person name="Irimia M."/>
            <person name="Maruyama S."/>
            <person name="Arias M.C."/>
            <person name="Ball S.G."/>
            <person name="Gile G.H."/>
            <person name="Hirakawa Y."/>
            <person name="Hopkins J.F."/>
            <person name="Kuo A."/>
            <person name="Rensing S.A."/>
            <person name="Schmutz J."/>
            <person name="Symeonidi A."/>
            <person name="Elias M."/>
            <person name="Eveleigh R.J."/>
            <person name="Herman E.K."/>
            <person name="Klute M.J."/>
            <person name="Nakayama T."/>
            <person name="Obornik M."/>
            <person name="Reyes-Prieto A."/>
            <person name="Armbrust E.V."/>
            <person name="Aves S.J."/>
            <person name="Beiko R.G."/>
            <person name="Coutinho P."/>
            <person name="Dacks J.B."/>
            <person name="Durnford D.G."/>
            <person name="Fast N.M."/>
            <person name="Green B.R."/>
            <person name="Grisdale C.J."/>
            <person name="Hempel F."/>
            <person name="Henrissat B."/>
            <person name="Hoppner M.P."/>
            <person name="Ishida K."/>
            <person name="Kim E."/>
            <person name="Koreny L."/>
            <person name="Kroth P.G."/>
            <person name="Liu Y."/>
            <person name="Malik S.B."/>
            <person name="Maier U.G."/>
            <person name="McRose D."/>
            <person name="Mock T."/>
            <person name="Neilson J.A."/>
            <person name="Onodera N.T."/>
            <person name="Poole A.M."/>
            <person name="Pritham E.J."/>
            <person name="Richards T.A."/>
            <person name="Rocap G."/>
            <person name="Roy S.W."/>
            <person name="Sarai C."/>
            <person name="Schaack S."/>
            <person name="Shirato S."/>
            <person name="Slamovits C.H."/>
            <person name="Spencer D.F."/>
            <person name="Suzuki S."/>
            <person name="Worden A.Z."/>
            <person name="Zauner S."/>
            <person name="Barry K."/>
            <person name="Bell C."/>
            <person name="Bharti A.K."/>
            <person name="Crow J.A."/>
            <person name="Grimwood J."/>
            <person name="Kramer R."/>
            <person name="Lindquist E."/>
            <person name="Lucas S."/>
            <person name="Salamov A."/>
            <person name="McFadden G.I."/>
            <person name="Lane C.E."/>
            <person name="Keeling P.J."/>
            <person name="Gray M.W."/>
            <person name="Grigoriev I.V."/>
            <person name="Archibald J.M."/>
        </authorList>
    </citation>
    <scope>NUCLEOTIDE SEQUENCE</scope>
    <source>
        <strain evidence="6 8">CCMP2712</strain>
    </source>
</reference>
<dbReference type="EMBL" id="JH993034">
    <property type="protein sequence ID" value="EKX40063.1"/>
    <property type="molecule type" value="Genomic_DNA"/>
</dbReference>
<evidence type="ECO:0000313" key="6">
    <source>
        <dbReference type="EMBL" id="EKX40063.1"/>
    </source>
</evidence>
<feature type="compositionally biased region" description="Basic and acidic residues" evidence="4">
    <location>
        <begin position="736"/>
        <end position="758"/>
    </location>
</feature>
<reference evidence="7" key="3">
    <citation type="submission" date="2015-06" db="UniProtKB">
        <authorList>
            <consortium name="EnsemblProtists"/>
        </authorList>
    </citation>
    <scope>IDENTIFICATION</scope>
</reference>
<feature type="compositionally biased region" description="Acidic residues" evidence="4">
    <location>
        <begin position="1070"/>
        <end position="1080"/>
    </location>
</feature>
<dbReference type="HOGENOM" id="CLU_286280_0_0_1"/>
<dbReference type="Gene3D" id="1.25.40.20">
    <property type="entry name" value="Ankyrin repeat-containing domain"/>
    <property type="match status" value="1"/>
</dbReference>
<evidence type="ECO:0000313" key="7">
    <source>
        <dbReference type="EnsemblProtists" id="EKX40063"/>
    </source>
</evidence>
<keyword evidence="8" id="KW-1185">Reference proteome</keyword>
<dbReference type="InterPro" id="IPR036770">
    <property type="entry name" value="Ankyrin_rpt-contain_sf"/>
</dbReference>
<feature type="repeat" description="ANK" evidence="3">
    <location>
        <begin position="896"/>
        <end position="928"/>
    </location>
</feature>
<accession>L1IUZ6</accession>
<dbReference type="SUPFAM" id="SSF50156">
    <property type="entry name" value="PDZ domain-like"/>
    <property type="match status" value="1"/>
</dbReference>
<dbReference type="eggNOG" id="KOG0504">
    <property type="taxonomic scope" value="Eukaryota"/>
</dbReference>
<feature type="repeat" description="ANK" evidence="3">
    <location>
        <begin position="863"/>
        <end position="895"/>
    </location>
</feature>
<feature type="compositionally biased region" description="Basic and acidic residues" evidence="4">
    <location>
        <begin position="548"/>
        <end position="559"/>
    </location>
</feature>
<evidence type="ECO:0000259" key="5">
    <source>
        <dbReference type="SMART" id="SM00228"/>
    </source>
</evidence>
<dbReference type="GeneID" id="17296801"/>
<feature type="compositionally biased region" description="Low complexity" evidence="4">
    <location>
        <begin position="986"/>
        <end position="1010"/>
    </location>
</feature>
<feature type="compositionally biased region" description="Basic and acidic residues" evidence="4">
    <location>
        <begin position="682"/>
        <end position="698"/>
    </location>
</feature>
<dbReference type="SMART" id="SM00228">
    <property type="entry name" value="PDZ"/>
    <property type="match status" value="1"/>
</dbReference>
<evidence type="ECO:0000256" key="2">
    <source>
        <dbReference type="ARBA" id="ARBA00023043"/>
    </source>
</evidence>
<feature type="compositionally biased region" description="Basic and acidic residues" evidence="4">
    <location>
        <begin position="710"/>
        <end position="729"/>
    </location>
</feature>
<evidence type="ECO:0000256" key="1">
    <source>
        <dbReference type="ARBA" id="ARBA00022737"/>
    </source>
</evidence>
<evidence type="ECO:0000256" key="3">
    <source>
        <dbReference type="PROSITE-ProRule" id="PRU00023"/>
    </source>
</evidence>
<dbReference type="PANTHER" id="PTHR24171:SF10">
    <property type="entry name" value="ANKYRIN REPEAT DOMAIN-CONTAINING PROTEIN 29-LIKE"/>
    <property type="match status" value="1"/>
</dbReference>
<gene>
    <name evidence="6" type="ORF">GUITHDRAFT_113802</name>
</gene>
<dbReference type="PaxDb" id="55529-EKX40063"/>
<protein>
    <recommendedName>
        <fullName evidence="5">PDZ domain-containing protein</fullName>
    </recommendedName>
</protein>
<dbReference type="PANTHER" id="PTHR24171">
    <property type="entry name" value="ANKYRIN REPEAT DOMAIN-CONTAINING PROTEIN 39-RELATED"/>
    <property type="match status" value="1"/>
</dbReference>
<dbReference type="SUPFAM" id="SSF48403">
    <property type="entry name" value="Ankyrin repeat"/>
    <property type="match status" value="1"/>
</dbReference>
<dbReference type="InterPro" id="IPR002110">
    <property type="entry name" value="Ankyrin_rpt"/>
</dbReference>
<sequence>MPAINAKRKKVALTPEAKKQIEQDAFNSVLEKDITCNAAPMCYPVMKKDEKASKAVNGKGKSKTPSKEEGSESNSNAAPTFWSRFTRKEYDNDSSLETGRGNKFVPRSIRDAREDAVCKIECEGRNGSGFFVHYQGHLAVLTNNHVLPTRKVASIAVAIFQARMHAGSIEISLYPQRLWHTSPKEELDYTFVACESPTGVEPIDLDAWSKTSAQKGDTIVIVQHPEGGEKAVASGPICALQPPYLTYEVRESVDTASGSSGSPIFKDYEPIALHHRAPRPDKQEGLFLSMSCNAARIKHTNKGVLLSSILESLESKLTPKDAKVKAKAKEMSEAEKSKASILEKLRVGAAVCAANRKQEGKKKEKKEEKAGKKGKKKEEEEEEEEEEDDDDDEETGREKRMGKNQDKEAKASKKESGKTKRKKQQEQKSSWRSAIPQMKLPDTSGWTERFGQLGGSKEKGEEDKKSWRESCLVPQVDSKQPKPSRSCGFGMPTLYGNKAGQEETKTKQASKKKKKINDGDDSELIRAGVAGHGIVVEGSKEEEEEEKEGGGEGRGKEQGKAQMSESLRMQKCGVGLVLETWRPRGLAQALNMIARTYEAVRVDQVVPDSPADHALPHIDKGDILKQIDGVTVISLEHAKQQILGKPGTVVSLTFVRNQYPFEVSIRRGLRGGESWATEEEEEKPRKEAMEGSGSEERKKIVRGIPLLYSREPKKQEKKLPESNGEKGREEGEEEQEGGRQEEERAMKERPDDEKEPGREGGGGGRMNPLEARLKALGYASFSGTDDGEEQEEERKESKKHPLAKFTEATAPRLRGCIASRERKRKELGEELLDKASIGDVQGIKLLLGYGADVNFVDEEEGWGRVTPLLNAATSGSCPAVMTLLVMGANVNAQDEQGWTGMHRAAGKGHRGVVELLVEAGGELEMKDAYGMVARDWAKFFGHEEIAELLSPKAKTEEDIMQEMLRLQKELEAARAKKSPSQEQETAAAAAAAGEVAGDVAAAAPAEVEMGVQDEQREEVKQDQEGKQVDEGEEDAKEDGEGVAEQKSREDEAAEAPARGEEEQGESLEKEEQEELAEQAN</sequence>
<dbReference type="PROSITE" id="PS50088">
    <property type="entry name" value="ANK_REPEAT"/>
    <property type="match status" value="2"/>
</dbReference>
<feature type="compositionally biased region" description="Acidic residues" evidence="4">
    <location>
        <begin position="1030"/>
        <end position="1041"/>
    </location>
</feature>
<dbReference type="RefSeq" id="XP_005827043.1">
    <property type="nucleotide sequence ID" value="XM_005826986.1"/>
</dbReference>
<dbReference type="Proteomes" id="UP000011087">
    <property type="component" value="Unassembled WGS sequence"/>
</dbReference>
<feature type="compositionally biased region" description="Basic and acidic residues" evidence="4">
    <location>
        <begin position="456"/>
        <end position="468"/>
    </location>
</feature>
<dbReference type="InterPro" id="IPR036034">
    <property type="entry name" value="PDZ_sf"/>
</dbReference>
<keyword evidence="1" id="KW-0677">Repeat</keyword>
<dbReference type="Gene3D" id="2.40.10.120">
    <property type="match status" value="1"/>
</dbReference>
<dbReference type="Pfam" id="PF13180">
    <property type="entry name" value="PDZ_2"/>
    <property type="match status" value="1"/>
</dbReference>
<dbReference type="InterPro" id="IPR001478">
    <property type="entry name" value="PDZ"/>
</dbReference>
<feature type="region of interest" description="Disordered" evidence="4">
    <location>
        <begin position="673"/>
        <end position="768"/>
    </location>
</feature>
<feature type="region of interest" description="Disordered" evidence="4">
    <location>
        <begin position="780"/>
        <end position="807"/>
    </location>
</feature>
<dbReference type="KEGG" id="gtt:GUITHDRAFT_113802"/>
<feature type="compositionally biased region" description="Basic and acidic residues" evidence="4">
    <location>
        <begin position="356"/>
        <end position="371"/>
    </location>
</feature>
<dbReference type="OrthoDB" id="10671597at2759"/>
<feature type="compositionally biased region" description="Basic and acidic residues" evidence="4">
    <location>
        <begin position="1013"/>
        <end position="1029"/>
    </location>
</feature>
<dbReference type="Pfam" id="PF13365">
    <property type="entry name" value="Trypsin_2"/>
    <property type="match status" value="1"/>
</dbReference>
<feature type="region of interest" description="Disordered" evidence="4">
    <location>
        <begin position="355"/>
        <end position="565"/>
    </location>
</feature>
<feature type="region of interest" description="Disordered" evidence="4">
    <location>
        <begin position="973"/>
        <end position="1080"/>
    </location>
</feature>
<dbReference type="SMART" id="SM00248">
    <property type="entry name" value="ANK"/>
    <property type="match status" value="3"/>
</dbReference>
<evidence type="ECO:0000313" key="8">
    <source>
        <dbReference type="Proteomes" id="UP000011087"/>
    </source>
</evidence>
<feature type="compositionally biased region" description="Acidic residues" evidence="4">
    <location>
        <begin position="379"/>
        <end position="395"/>
    </location>
</feature>
<dbReference type="AlphaFoldDB" id="L1IUZ6"/>
<dbReference type="InterPro" id="IPR009003">
    <property type="entry name" value="Peptidase_S1_PA"/>
</dbReference>
<name>L1IUZ6_GUITC</name>
<keyword evidence="2 3" id="KW-0040">ANK repeat</keyword>
<feature type="compositionally biased region" description="Basic and acidic residues" evidence="4">
    <location>
        <begin position="396"/>
        <end position="418"/>
    </location>
</feature>
<dbReference type="Pfam" id="PF12796">
    <property type="entry name" value="Ank_2"/>
    <property type="match status" value="1"/>
</dbReference>